<keyword evidence="2" id="KW-1185">Reference proteome</keyword>
<evidence type="ECO:0000313" key="1">
    <source>
        <dbReference type="EMBL" id="KDQ06180.1"/>
    </source>
</evidence>
<name>A0A067LV90_BOTB1</name>
<protein>
    <submittedName>
        <fullName evidence="1">Uncharacterized protein</fullName>
    </submittedName>
</protein>
<dbReference type="HOGENOM" id="CLU_1618740_0_0_1"/>
<gene>
    <name evidence="1" type="ORF">BOTBODRAFT_264716</name>
</gene>
<organism evidence="1 2">
    <name type="scientific">Botryobasidium botryosum (strain FD-172 SS1)</name>
    <dbReference type="NCBI Taxonomy" id="930990"/>
    <lineage>
        <taxon>Eukaryota</taxon>
        <taxon>Fungi</taxon>
        <taxon>Dikarya</taxon>
        <taxon>Basidiomycota</taxon>
        <taxon>Agaricomycotina</taxon>
        <taxon>Agaricomycetes</taxon>
        <taxon>Cantharellales</taxon>
        <taxon>Botryobasidiaceae</taxon>
        <taxon>Botryobasidium</taxon>
    </lineage>
</organism>
<reference evidence="2" key="1">
    <citation type="journal article" date="2014" name="Proc. Natl. Acad. Sci. U.S.A.">
        <title>Extensive sampling of basidiomycete genomes demonstrates inadequacy of the white-rot/brown-rot paradigm for wood decay fungi.</title>
        <authorList>
            <person name="Riley R."/>
            <person name="Salamov A.A."/>
            <person name="Brown D.W."/>
            <person name="Nagy L.G."/>
            <person name="Floudas D."/>
            <person name="Held B.W."/>
            <person name="Levasseur A."/>
            <person name="Lombard V."/>
            <person name="Morin E."/>
            <person name="Otillar R."/>
            <person name="Lindquist E.A."/>
            <person name="Sun H."/>
            <person name="LaButti K.M."/>
            <person name="Schmutz J."/>
            <person name="Jabbour D."/>
            <person name="Luo H."/>
            <person name="Baker S.E."/>
            <person name="Pisabarro A.G."/>
            <person name="Walton J.D."/>
            <person name="Blanchette R.A."/>
            <person name="Henrissat B."/>
            <person name="Martin F."/>
            <person name="Cullen D."/>
            <person name="Hibbett D.S."/>
            <person name="Grigoriev I.V."/>
        </authorList>
    </citation>
    <scope>NUCLEOTIDE SEQUENCE [LARGE SCALE GENOMIC DNA]</scope>
    <source>
        <strain evidence="2">FD-172 SS1</strain>
    </source>
</reference>
<dbReference type="AlphaFoldDB" id="A0A067LV90"/>
<accession>A0A067LV90</accession>
<dbReference type="InParanoid" id="A0A067LV90"/>
<evidence type="ECO:0000313" key="2">
    <source>
        <dbReference type="Proteomes" id="UP000027195"/>
    </source>
</evidence>
<dbReference type="EMBL" id="KL198150">
    <property type="protein sequence ID" value="KDQ06180.1"/>
    <property type="molecule type" value="Genomic_DNA"/>
</dbReference>
<dbReference type="Proteomes" id="UP000027195">
    <property type="component" value="Unassembled WGS sequence"/>
</dbReference>
<proteinExistence type="predicted"/>
<sequence length="164" mass="17635">MIRSAHSSDSQQTFIASASVPRSRASEFGPSRHVNPDSRVAWCCAYSLEAALISGGCMVAVWLIIPRTARSESGTFMGHEPLWEPLLPKPSVQTITGVEALSSRLIRRSFKSSKGRKRAGSLTHGHSEGPIEPLNAEVEQSSDCYLSVRGIAGARSGDGYLASY</sequence>